<evidence type="ECO:0000256" key="1">
    <source>
        <dbReference type="SAM" id="SignalP"/>
    </source>
</evidence>
<feature type="signal peptide" evidence="1">
    <location>
        <begin position="1"/>
        <end position="33"/>
    </location>
</feature>
<keyword evidence="1" id="KW-0732">Signal</keyword>
<dbReference type="EMBL" id="JAUKPO010000002">
    <property type="protein sequence ID" value="MDO1445673.1"/>
    <property type="molecule type" value="Genomic_DNA"/>
</dbReference>
<evidence type="ECO:0008006" key="4">
    <source>
        <dbReference type="Google" id="ProtNLM"/>
    </source>
</evidence>
<dbReference type="Proteomes" id="UP001168528">
    <property type="component" value="Unassembled WGS sequence"/>
</dbReference>
<comment type="caution">
    <text evidence="2">The sequence shown here is derived from an EMBL/GenBank/DDBJ whole genome shotgun (WGS) entry which is preliminary data.</text>
</comment>
<dbReference type="RefSeq" id="WP_302036474.1">
    <property type="nucleotide sequence ID" value="NZ_JAUKPO010000002.1"/>
</dbReference>
<evidence type="ECO:0000313" key="3">
    <source>
        <dbReference type="Proteomes" id="UP001168528"/>
    </source>
</evidence>
<dbReference type="PROSITE" id="PS51257">
    <property type="entry name" value="PROKAR_LIPOPROTEIN"/>
    <property type="match status" value="1"/>
</dbReference>
<evidence type="ECO:0000313" key="2">
    <source>
        <dbReference type="EMBL" id="MDO1445673.1"/>
    </source>
</evidence>
<organism evidence="2 3">
    <name type="scientific">Rhodocytophaga aerolata</name>
    <dbReference type="NCBI Taxonomy" id="455078"/>
    <lineage>
        <taxon>Bacteria</taxon>
        <taxon>Pseudomonadati</taxon>
        <taxon>Bacteroidota</taxon>
        <taxon>Cytophagia</taxon>
        <taxon>Cytophagales</taxon>
        <taxon>Rhodocytophagaceae</taxon>
        <taxon>Rhodocytophaga</taxon>
    </lineage>
</organism>
<keyword evidence="3" id="KW-1185">Reference proteome</keyword>
<sequence>MKELLTTPLQVKSTLVAFCIGILSCLLSASLSAQNNPITELTYYATEDVKTQNPPSFPGGHEELEEFIRNEVENSPNEIKLGRKVYITAKIDESGKVIELKPAFNADPPLEKELKRIASLMPVWQAGTVNGKGVRTDYTFVLKRN</sequence>
<protein>
    <recommendedName>
        <fullName evidence="4">TonB C-terminal domain-containing protein</fullName>
    </recommendedName>
</protein>
<feature type="chain" id="PRO_5045094564" description="TonB C-terminal domain-containing protein" evidence="1">
    <location>
        <begin position="34"/>
        <end position="145"/>
    </location>
</feature>
<name>A0ABT8R313_9BACT</name>
<reference evidence="2" key="1">
    <citation type="submission" date="2023-07" db="EMBL/GenBank/DDBJ databases">
        <title>The genome sequence of Rhodocytophaga aerolata KACC 12507.</title>
        <authorList>
            <person name="Zhang X."/>
        </authorList>
    </citation>
    <scope>NUCLEOTIDE SEQUENCE</scope>
    <source>
        <strain evidence="2">KACC 12507</strain>
    </source>
</reference>
<accession>A0ABT8R313</accession>
<proteinExistence type="predicted"/>
<gene>
    <name evidence="2" type="ORF">Q0590_05400</name>
</gene>